<evidence type="ECO:0000256" key="8">
    <source>
        <dbReference type="SAM" id="Phobius"/>
    </source>
</evidence>
<keyword evidence="7 8" id="KW-0472">Membrane</keyword>
<reference evidence="10 11" key="1">
    <citation type="submission" date="2022-12" db="EMBL/GenBank/DDBJ databases">
        <title>Chromosome-level genome of Tegillarca granosa.</title>
        <authorList>
            <person name="Kim J."/>
        </authorList>
    </citation>
    <scope>NUCLEOTIDE SEQUENCE [LARGE SCALE GENOMIC DNA]</scope>
    <source>
        <strain evidence="10">Teg-2019</strain>
        <tissue evidence="10">Adductor muscle</tissue>
    </source>
</reference>
<dbReference type="Gene3D" id="3.40.50.300">
    <property type="entry name" value="P-loop containing nucleotide triphosphate hydrolases"/>
    <property type="match status" value="1"/>
</dbReference>
<keyword evidence="6 8" id="KW-1133">Transmembrane helix</keyword>
<dbReference type="PANTHER" id="PTHR24223:SF443">
    <property type="entry name" value="MULTIDRUG-RESISTANCE LIKE PROTEIN 1, ISOFORM I"/>
    <property type="match status" value="1"/>
</dbReference>
<evidence type="ECO:0000256" key="7">
    <source>
        <dbReference type="ARBA" id="ARBA00023136"/>
    </source>
</evidence>
<dbReference type="CDD" id="cd03244">
    <property type="entry name" value="ABCC_MRP_domain2"/>
    <property type="match status" value="1"/>
</dbReference>
<proteinExistence type="predicted"/>
<feature type="transmembrane region" description="Helical" evidence="8">
    <location>
        <begin position="21"/>
        <end position="41"/>
    </location>
</feature>
<evidence type="ECO:0000256" key="2">
    <source>
        <dbReference type="ARBA" id="ARBA00022692"/>
    </source>
</evidence>
<dbReference type="Proteomes" id="UP001217089">
    <property type="component" value="Unassembled WGS sequence"/>
</dbReference>
<keyword evidence="2 8" id="KW-0812">Transmembrane</keyword>
<dbReference type="SMART" id="SM00382">
    <property type="entry name" value="AAA"/>
    <property type="match status" value="1"/>
</dbReference>
<dbReference type="PROSITE" id="PS50893">
    <property type="entry name" value="ABC_TRANSPORTER_2"/>
    <property type="match status" value="1"/>
</dbReference>
<keyword evidence="11" id="KW-1185">Reference proteome</keyword>
<dbReference type="PROSITE" id="PS00211">
    <property type="entry name" value="ABC_TRANSPORTER_1"/>
    <property type="match status" value="1"/>
</dbReference>
<evidence type="ECO:0000313" key="11">
    <source>
        <dbReference type="Proteomes" id="UP001217089"/>
    </source>
</evidence>
<evidence type="ECO:0000256" key="5">
    <source>
        <dbReference type="ARBA" id="ARBA00022840"/>
    </source>
</evidence>
<name>A0ABQ9FW02_TEGGR</name>
<dbReference type="InterPro" id="IPR003439">
    <property type="entry name" value="ABC_transporter-like_ATP-bd"/>
</dbReference>
<evidence type="ECO:0000256" key="3">
    <source>
        <dbReference type="ARBA" id="ARBA00022737"/>
    </source>
</evidence>
<evidence type="ECO:0000256" key="1">
    <source>
        <dbReference type="ARBA" id="ARBA00004128"/>
    </source>
</evidence>
<dbReference type="SUPFAM" id="SSF52540">
    <property type="entry name" value="P-loop containing nucleoside triphosphate hydrolases"/>
    <property type="match status" value="1"/>
</dbReference>
<keyword evidence="5" id="KW-0067">ATP-binding</keyword>
<protein>
    <recommendedName>
        <fullName evidence="9">ABC transporter domain-containing protein</fullName>
    </recommendedName>
</protein>
<dbReference type="InterPro" id="IPR050173">
    <property type="entry name" value="ABC_transporter_C-like"/>
</dbReference>
<evidence type="ECO:0000256" key="4">
    <source>
        <dbReference type="ARBA" id="ARBA00022741"/>
    </source>
</evidence>
<evidence type="ECO:0000259" key="9">
    <source>
        <dbReference type="PROSITE" id="PS50893"/>
    </source>
</evidence>
<dbReference type="EMBL" id="JARBDR010000095">
    <property type="protein sequence ID" value="KAJ8321374.1"/>
    <property type="molecule type" value="Genomic_DNA"/>
</dbReference>
<evidence type="ECO:0000313" key="10">
    <source>
        <dbReference type="EMBL" id="KAJ8321374.1"/>
    </source>
</evidence>
<accession>A0ABQ9FW02</accession>
<dbReference type="InterPro" id="IPR027417">
    <property type="entry name" value="P-loop_NTPase"/>
</dbReference>
<dbReference type="InterPro" id="IPR017871">
    <property type="entry name" value="ABC_transporter-like_CS"/>
</dbReference>
<dbReference type="Pfam" id="PF00005">
    <property type="entry name" value="ABC_tran"/>
    <property type="match status" value="1"/>
</dbReference>
<dbReference type="InterPro" id="IPR036640">
    <property type="entry name" value="ABC1_TM_sf"/>
</dbReference>
<dbReference type="Gene3D" id="1.20.1560.10">
    <property type="entry name" value="ABC transporter type 1, transmembrane domain"/>
    <property type="match status" value="1"/>
</dbReference>
<dbReference type="SUPFAM" id="SSF90123">
    <property type="entry name" value="ABC transporter transmembrane region"/>
    <property type="match status" value="1"/>
</dbReference>
<gene>
    <name evidence="10" type="ORF">KUTeg_001056</name>
</gene>
<dbReference type="InterPro" id="IPR003593">
    <property type="entry name" value="AAA+_ATPase"/>
</dbReference>
<keyword evidence="4" id="KW-0547">Nucleotide-binding</keyword>
<dbReference type="PANTHER" id="PTHR24223">
    <property type="entry name" value="ATP-BINDING CASSETTE SUB-FAMILY C"/>
    <property type="match status" value="1"/>
</dbReference>
<evidence type="ECO:0000256" key="6">
    <source>
        <dbReference type="ARBA" id="ARBA00022989"/>
    </source>
</evidence>
<comment type="caution">
    <text evidence="10">The sequence shown here is derived from an EMBL/GenBank/DDBJ whole genome shotgun (WGS) entry which is preliminary data.</text>
</comment>
<organism evidence="10 11">
    <name type="scientific">Tegillarca granosa</name>
    <name type="common">Malaysian cockle</name>
    <name type="synonym">Anadara granosa</name>
    <dbReference type="NCBI Taxonomy" id="220873"/>
    <lineage>
        <taxon>Eukaryota</taxon>
        <taxon>Metazoa</taxon>
        <taxon>Spiralia</taxon>
        <taxon>Lophotrochozoa</taxon>
        <taxon>Mollusca</taxon>
        <taxon>Bivalvia</taxon>
        <taxon>Autobranchia</taxon>
        <taxon>Pteriomorphia</taxon>
        <taxon>Arcoida</taxon>
        <taxon>Arcoidea</taxon>
        <taxon>Arcidae</taxon>
        <taxon>Tegillarca</taxon>
    </lineage>
</organism>
<feature type="domain" description="ABC transporter" evidence="9">
    <location>
        <begin position="115"/>
        <end position="349"/>
    </location>
</feature>
<sequence length="354" mass="39374">MMQEEVTEIQIPIKLFSVDRWVAIRLEYIGGIFVFAAALFAVLSDDISGGVAGLCVTYSLQITTALRDLVKYISMLEASAVSIERISEYAGLKREANWINNSNRPDKTWPNKGNISIQNYKTRYRQDLNLVLKGITCDIKGGEKVGIVGRTGAGKSSLTSSLFRLIESVDGGIHIDGINISDIGLHDLRSKLTILPQDPVLFSGSLRNNLDPFNIYTDNEIWTALSHAHLKSFISCLKVKLQFECGEGGENLSVGQRQLVCLARTLLHKTKILILDEATAAVDMETDDLIQETIRREFKDCTVLTIAHRINTVLDYDKIMVLDQGLLVEFDSPKSLLDNRQSIFYKMAKASGTV</sequence>
<comment type="subcellular location">
    <subcellularLocation>
        <location evidence="1">Vacuole membrane</location>
        <topology evidence="1">Multi-pass membrane protein</topology>
    </subcellularLocation>
</comment>
<keyword evidence="3" id="KW-0677">Repeat</keyword>